<dbReference type="EC" id="5.1.3.14" evidence="3"/>
<evidence type="ECO:0000256" key="1">
    <source>
        <dbReference type="RuleBase" id="RU003513"/>
    </source>
</evidence>
<dbReference type="RefSeq" id="WP_163285447.1">
    <property type="nucleotide sequence ID" value="NZ_JAAGVY010000019.1"/>
</dbReference>
<dbReference type="PANTHER" id="PTHR43174">
    <property type="entry name" value="UDP-N-ACETYLGLUCOSAMINE 2-EPIMERASE"/>
    <property type="match status" value="1"/>
</dbReference>
<keyword evidence="4" id="KW-1185">Reference proteome</keyword>
<keyword evidence="1 3" id="KW-0413">Isomerase</keyword>
<dbReference type="Gene3D" id="3.40.50.2000">
    <property type="entry name" value="Glycogen Phosphorylase B"/>
    <property type="match status" value="2"/>
</dbReference>
<dbReference type="PANTHER" id="PTHR43174:SF1">
    <property type="entry name" value="UDP-N-ACETYLGLUCOSAMINE 2-EPIMERASE"/>
    <property type="match status" value="1"/>
</dbReference>
<name>A0A7K3WSK2_9FLAO</name>
<dbReference type="Proteomes" id="UP000486602">
    <property type="component" value="Unassembled WGS sequence"/>
</dbReference>
<dbReference type="InterPro" id="IPR003331">
    <property type="entry name" value="UDP_GlcNAc_Epimerase_2_dom"/>
</dbReference>
<feature type="domain" description="UDP-N-acetylglucosamine 2-epimerase" evidence="2">
    <location>
        <begin position="29"/>
        <end position="362"/>
    </location>
</feature>
<evidence type="ECO:0000259" key="2">
    <source>
        <dbReference type="Pfam" id="PF02350"/>
    </source>
</evidence>
<dbReference type="NCBIfam" id="TIGR00236">
    <property type="entry name" value="wecB"/>
    <property type="match status" value="1"/>
</dbReference>
<accession>A0A7K3WSK2</accession>
<proteinExistence type="inferred from homology"/>
<comment type="similarity">
    <text evidence="1">Belongs to the UDP-N-acetylglucosamine 2-epimerase family.</text>
</comment>
<dbReference type="AlphaFoldDB" id="A0A7K3WSK2"/>
<organism evidence="3 4">
    <name type="scientific">Cryomorpha ignava</name>
    <dbReference type="NCBI Taxonomy" id="101383"/>
    <lineage>
        <taxon>Bacteria</taxon>
        <taxon>Pseudomonadati</taxon>
        <taxon>Bacteroidota</taxon>
        <taxon>Flavobacteriia</taxon>
        <taxon>Flavobacteriales</taxon>
        <taxon>Cryomorphaceae</taxon>
        <taxon>Cryomorpha</taxon>
    </lineage>
</organism>
<dbReference type="EMBL" id="JAAGVY010000019">
    <property type="protein sequence ID" value="NEN24051.1"/>
    <property type="molecule type" value="Genomic_DNA"/>
</dbReference>
<reference evidence="3 4" key="1">
    <citation type="submission" date="2020-02" db="EMBL/GenBank/DDBJ databases">
        <title>Out from the shadows clarifying the taxonomy of the family Cryomorphaceae and related taxa by utilizing the GTDB taxonomic framework.</title>
        <authorList>
            <person name="Bowman J.P."/>
        </authorList>
    </citation>
    <scope>NUCLEOTIDE SEQUENCE [LARGE SCALE GENOMIC DNA]</scope>
    <source>
        <strain evidence="3 4">QSSC 1-22</strain>
    </source>
</reference>
<evidence type="ECO:0000313" key="3">
    <source>
        <dbReference type="EMBL" id="NEN24051.1"/>
    </source>
</evidence>
<evidence type="ECO:0000313" key="4">
    <source>
        <dbReference type="Proteomes" id="UP000486602"/>
    </source>
</evidence>
<dbReference type="CDD" id="cd03786">
    <property type="entry name" value="GTB_UDP-GlcNAc_2-Epimerase"/>
    <property type="match status" value="1"/>
</dbReference>
<protein>
    <submittedName>
        <fullName evidence="3">UDP-N-acetylglucosamine 2-epimerase (Non-hydrolyzing)</fullName>
        <ecNumber evidence="3">5.1.3.14</ecNumber>
    </submittedName>
</protein>
<gene>
    <name evidence="3" type="primary">wecB</name>
    <name evidence="3" type="ORF">G3O08_11125</name>
</gene>
<dbReference type="GO" id="GO:0008761">
    <property type="term" value="F:UDP-N-acetylglucosamine 2-epimerase activity"/>
    <property type="evidence" value="ECO:0007669"/>
    <property type="project" value="UniProtKB-EC"/>
</dbReference>
<dbReference type="Pfam" id="PF02350">
    <property type="entry name" value="Epimerase_2"/>
    <property type="match status" value="1"/>
</dbReference>
<comment type="caution">
    <text evidence="3">The sequence shown here is derived from an EMBL/GenBank/DDBJ whole genome shotgun (WGS) entry which is preliminary data.</text>
</comment>
<dbReference type="SUPFAM" id="SSF53756">
    <property type="entry name" value="UDP-Glycosyltransferase/glycogen phosphorylase"/>
    <property type="match status" value="1"/>
</dbReference>
<sequence length="370" mass="41308">MENKKEIWIVVGTRPNFIKVTQFKRVAKNYDHLTIKIVHTGQHYDEKMANVFFDQFQLRPDVFLDIQPNHPAKQIADILTALTDLFLNSNPALVIVVGDVNSTLAAAIAANKCDIPIAHLESGLRSFDRNMPEEHNRLVADNLADLHFVTEDSGLQHLRNEQKPEAGIAFVGNTMIDTLVAFKDDISESIILKDLNLATGKFALVTLHRPSNVDTSEGVHKLISVLKAAASYMQLVFPIHPRTRNKITEMGLNAELDQIENLILTEPLGYLDFQKLVADCAFVLTDSGGIQEETTFLQKPCLTLRPNTERPSTIEVGTNVLLPFDVNAITPFIDDIVAGRFKKGSVPAYWDGKATERIMARIDSFFNNGF</sequence>
<dbReference type="InterPro" id="IPR029767">
    <property type="entry name" value="WecB-like"/>
</dbReference>